<keyword evidence="1" id="KW-0732">Signal</keyword>
<dbReference type="HOGENOM" id="CLU_2107883_0_0_6"/>
<sequence>MQKITGLALAVTAVIAALAAPATTVAMDATMVHIRGTCEDEWPGNAREYERCVQDAQRTVDELSHRLREHARGTPERRILDACMDEWRDFYGHMDYHEALRCWQERNPARGANQG</sequence>
<evidence type="ECO:0000313" key="3">
    <source>
        <dbReference type="Proteomes" id="UP000010809"/>
    </source>
</evidence>
<dbReference type="PATRIC" id="fig|1255043.3.peg.509"/>
<dbReference type="EMBL" id="CP003989">
    <property type="protein sequence ID" value="AGA32207.1"/>
    <property type="molecule type" value="Genomic_DNA"/>
</dbReference>
<feature type="signal peptide" evidence="1">
    <location>
        <begin position="1"/>
        <end position="19"/>
    </location>
</feature>
<gene>
    <name evidence="2" type="ordered locus">TVNIR_0505</name>
</gene>
<evidence type="ECO:0008006" key="4">
    <source>
        <dbReference type="Google" id="ProtNLM"/>
    </source>
</evidence>
<evidence type="ECO:0000313" key="2">
    <source>
        <dbReference type="EMBL" id="AGA32207.1"/>
    </source>
</evidence>
<organism evidence="2 3">
    <name type="scientific">Thioalkalivibrio nitratireducens (strain DSM 14787 / UNIQEM 213 / ALEN2)</name>
    <dbReference type="NCBI Taxonomy" id="1255043"/>
    <lineage>
        <taxon>Bacteria</taxon>
        <taxon>Pseudomonadati</taxon>
        <taxon>Pseudomonadota</taxon>
        <taxon>Gammaproteobacteria</taxon>
        <taxon>Chromatiales</taxon>
        <taxon>Ectothiorhodospiraceae</taxon>
        <taxon>Thioalkalivibrio</taxon>
    </lineage>
</organism>
<dbReference type="RefSeq" id="WP_015257362.1">
    <property type="nucleotide sequence ID" value="NC_019902.2"/>
</dbReference>
<feature type="chain" id="PRO_5003940544" description="Lipoprotein" evidence="1">
    <location>
        <begin position="20"/>
        <end position="115"/>
    </location>
</feature>
<reference evidence="2" key="1">
    <citation type="submission" date="2015-12" db="EMBL/GenBank/DDBJ databases">
        <authorList>
            <person name="Tikhonova T.V."/>
            <person name="Pavlov A.R."/>
            <person name="Beletsky A.V."/>
            <person name="Mardanov A.V."/>
            <person name="Sorokin D.Y."/>
            <person name="Ravin N.V."/>
            <person name="Popov V.O."/>
        </authorList>
    </citation>
    <scope>NUCLEOTIDE SEQUENCE</scope>
    <source>
        <strain evidence="2">DSM 14787</strain>
    </source>
</reference>
<accession>L0DT88</accession>
<dbReference type="Proteomes" id="UP000010809">
    <property type="component" value="Chromosome"/>
</dbReference>
<keyword evidence="3" id="KW-1185">Reference proteome</keyword>
<protein>
    <recommendedName>
        <fullName evidence="4">Lipoprotein</fullName>
    </recommendedName>
</protein>
<dbReference type="KEGG" id="tni:TVNIR_0505"/>
<dbReference type="AlphaFoldDB" id="L0DT88"/>
<evidence type="ECO:0000256" key="1">
    <source>
        <dbReference type="SAM" id="SignalP"/>
    </source>
</evidence>
<name>L0DT88_THIND</name>
<proteinExistence type="predicted"/>